<reference evidence="5" key="1">
    <citation type="journal article" date="2020" name="Cell">
        <title>Large-Scale Comparative Analyses of Tick Genomes Elucidate Their Genetic Diversity and Vector Capacities.</title>
        <authorList>
            <consortium name="Tick Genome and Microbiome Consortium (TIGMIC)"/>
            <person name="Jia N."/>
            <person name="Wang J."/>
            <person name="Shi W."/>
            <person name="Du L."/>
            <person name="Sun Y."/>
            <person name="Zhan W."/>
            <person name="Jiang J.F."/>
            <person name="Wang Q."/>
            <person name="Zhang B."/>
            <person name="Ji P."/>
            <person name="Bell-Sakyi L."/>
            <person name="Cui X.M."/>
            <person name="Yuan T.T."/>
            <person name="Jiang B.G."/>
            <person name="Yang W.F."/>
            <person name="Lam T.T."/>
            <person name="Chang Q.C."/>
            <person name="Ding S.J."/>
            <person name="Wang X.J."/>
            <person name="Zhu J.G."/>
            <person name="Ruan X.D."/>
            <person name="Zhao L."/>
            <person name="Wei J.T."/>
            <person name="Ye R.Z."/>
            <person name="Que T.C."/>
            <person name="Du C.H."/>
            <person name="Zhou Y.H."/>
            <person name="Cheng J.X."/>
            <person name="Dai P.F."/>
            <person name="Guo W.B."/>
            <person name="Han X.H."/>
            <person name="Huang E.J."/>
            <person name="Li L.F."/>
            <person name="Wei W."/>
            <person name="Gao Y.C."/>
            <person name="Liu J.Z."/>
            <person name="Shao H.Z."/>
            <person name="Wang X."/>
            <person name="Wang C.C."/>
            <person name="Yang T.C."/>
            <person name="Huo Q.B."/>
            <person name="Li W."/>
            <person name="Chen H.Y."/>
            <person name="Chen S.E."/>
            <person name="Zhou L.G."/>
            <person name="Ni X.B."/>
            <person name="Tian J.H."/>
            <person name="Sheng Y."/>
            <person name="Liu T."/>
            <person name="Pan Y.S."/>
            <person name="Xia L.Y."/>
            <person name="Li J."/>
            <person name="Zhao F."/>
            <person name="Cao W.C."/>
        </authorList>
    </citation>
    <scope>NUCLEOTIDE SEQUENCE</scope>
    <source>
        <strain evidence="5">Rsan-2018</strain>
    </source>
</reference>
<dbReference type="EMBL" id="JABSTV010001248">
    <property type="protein sequence ID" value="KAH7968104.1"/>
    <property type="molecule type" value="Genomic_DNA"/>
</dbReference>
<dbReference type="EC" id="3.2.1.-" evidence="4"/>
<comment type="caution">
    <text evidence="5">The sequence shown here is derived from an EMBL/GenBank/DDBJ whole genome shotgun (WGS) entry which is preliminary data.</text>
</comment>
<dbReference type="InterPro" id="IPR017853">
    <property type="entry name" value="GH"/>
</dbReference>
<dbReference type="Gene3D" id="3.20.20.70">
    <property type="entry name" value="Aldolase class I"/>
    <property type="match status" value="1"/>
</dbReference>
<dbReference type="PANTHER" id="PTHR11452:SF83">
    <property type="entry name" value="ALPHA-GALACTOSIDASE"/>
    <property type="match status" value="1"/>
</dbReference>
<dbReference type="VEuPathDB" id="VectorBase:RSAN_036869"/>
<protein>
    <recommendedName>
        <fullName evidence="4">Alpha-galactosidase</fullName>
        <ecNumber evidence="4">3.2.1.-</ecNumber>
    </recommendedName>
</protein>
<dbReference type="Proteomes" id="UP000821837">
    <property type="component" value="Unassembled WGS sequence"/>
</dbReference>
<accession>A0A9D4Q4Z1</accession>
<keyword evidence="4" id="KW-1015">Disulfide bond</keyword>
<dbReference type="InterPro" id="IPR013785">
    <property type="entry name" value="Aldolase_TIM"/>
</dbReference>
<dbReference type="AlphaFoldDB" id="A0A9D4Q4Z1"/>
<comment type="similarity">
    <text evidence="1 4">Belongs to the glycosyl hydrolase 27 family.</text>
</comment>
<proteinExistence type="inferred from homology"/>
<dbReference type="PANTHER" id="PTHR11452">
    <property type="entry name" value="ALPHA-GALACTOSIDASE/ALPHA-N-ACETYLGALACTOSAMINIDASE"/>
    <property type="match status" value="1"/>
</dbReference>
<sequence length="355" mass="39630">MADRMLLDGYRQAGYEYLIMDDCWSAKSRDAQGNLVADSRRFPRGMKTVVDYVHSRGLKFGINAGIAAKTCNGYPGSLNNFERDAKTFADWGVDFVNVDGCNMDPKKMDELYSQFGRALNATGRPMLYSCEWPMYQAQSGITPDYEKIAKTCNIWRNYAAVTYNWSQIYEVVQYEAKHHDLLMNVTGPGAWTDYGTVVVGSYGLSESLQRSQIAYWAVAPSPAILSVDLRSVDNAARSLLLSPYVIAVNQDPLRSKASQLPQKNNLDVWTRWVMPRLPSGDSSMVLMVHNPSIRGGPLAFEITVADLGLHNPRGYVLQDVLNNNTLIGLFYPSQKLSVAVPPLDVILFKATITDR</sequence>
<dbReference type="PRINTS" id="PR00740">
    <property type="entry name" value="GLHYDRLASE27"/>
</dbReference>
<comment type="subunit">
    <text evidence="4">Homodimer.</text>
</comment>
<organism evidence="5 6">
    <name type="scientific">Rhipicephalus sanguineus</name>
    <name type="common">Brown dog tick</name>
    <name type="synonym">Ixodes sanguineus</name>
    <dbReference type="NCBI Taxonomy" id="34632"/>
    <lineage>
        <taxon>Eukaryota</taxon>
        <taxon>Metazoa</taxon>
        <taxon>Ecdysozoa</taxon>
        <taxon>Arthropoda</taxon>
        <taxon>Chelicerata</taxon>
        <taxon>Arachnida</taxon>
        <taxon>Acari</taxon>
        <taxon>Parasitiformes</taxon>
        <taxon>Ixodida</taxon>
        <taxon>Ixodoidea</taxon>
        <taxon>Ixodidae</taxon>
        <taxon>Rhipicephalinae</taxon>
        <taxon>Rhipicephalus</taxon>
        <taxon>Rhipicephalus</taxon>
    </lineage>
</organism>
<reference evidence="5" key="2">
    <citation type="submission" date="2021-09" db="EMBL/GenBank/DDBJ databases">
        <authorList>
            <person name="Jia N."/>
            <person name="Wang J."/>
            <person name="Shi W."/>
            <person name="Du L."/>
            <person name="Sun Y."/>
            <person name="Zhan W."/>
            <person name="Jiang J."/>
            <person name="Wang Q."/>
            <person name="Zhang B."/>
            <person name="Ji P."/>
            <person name="Sakyi L.B."/>
            <person name="Cui X."/>
            <person name="Yuan T."/>
            <person name="Jiang B."/>
            <person name="Yang W."/>
            <person name="Lam T.T.-Y."/>
            <person name="Chang Q."/>
            <person name="Ding S."/>
            <person name="Wang X."/>
            <person name="Zhu J."/>
            <person name="Ruan X."/>
            <person name="Zhao L."/>
            <person name="Wei J."/>
            <person name="Que T."/>
            <person name="Du C."/>
            <person name="Cheng J."/>
            <person name="Dai P."/>
            <person name="Han X."/>
            <person name="Huang E."/>
            <person name="Gao Y."/>
            <person name="Liu J."/>
            <person name="Shao H."/>
            <person name="Ye R."/>
            <person name="Li L."/>
            <person name="Wei W."/>
            <person name="Wang X."/>
            <person name="Wang C."/>
            <person name="Huo Q."/>
            <person name="Li W."/>
            <person name="Guo W."/>
            <person name="Chen H."/>
            <person name="Chen S."/>
            <person name="Zhou L."/>
            <person name="Zhou L."/>
            <person name="Ni X."/>
            <person name="Tian J."/>
            <person name="Zhou Y."/>
            <person name="Sheng Y."/>
            <person name="Liu T."/>
            <person name="Pan Y."/>
            <person name="Xia L."/>
            <person name="Li J."/>
            <person name="Zhao F."/>
            <person name="Cao W."/>
        </authorList>
    </citation>
    <scope>NUCLEOTIDE SEQUENCE</scope>
    <source>
        <strain evidence="5">Rsan-2018</strain>
        <tissue evidence="5">Larvae</tissue>
    </source>
</reference>
<evidence type="ECO:0000256" key="2">
    <source>
        <dbReference type="ARBA" id="ARBA00022801"/>
    </source>
</evidence>
<dbReference type="CDD" id="cd14792">
    <property type="entry name" value="GH27"/>
    <property type="match status" value="1"/>
</dbReference>
<dbReference type="GO" id="GO:0005737">
    <property type="term" value="C:cytoplasm"/>
    <property type="evidence" value="ECO:0007669"/>
    <property type="project" value="TreeGrafter"/>
</dbReference>
<evidence type="ECO:0000313" key="5">
    <source>
        <dbReference type="EMBL" id="KAH7968104.1"/>
    </source>
</evidence>
<dbReference type="GO" id="GO:0004557">
    <property type="term" value="F:alpha-galactosidase activity"/>
    <property type="evidence" value="ECO:0007669"/>
    <property type="project" value="TreeGrafter"/>
</dbReference>
<evidence type="ECO:0000256" key="4">
    <source>
        <dbReference type="RuleBase" id="RU361168"/>
    </source>
</evidence>
<dbReference type="GO" id="GO:0009311">
    <property type="term" value="P:oligosaccharide metabolic process"/>
    <property type="evidence" value="ECO:0007669"/>
    <property type="project" value="TreeGrafter"/>
</dbReference>
<evidence type="ECO:0000256" key="1">
    <source>
        <dbReference type="ARBA" id="ARBA00009743"/>
    </source>
</evidence>
<keyword evidence="3 4" id="KW-0326">Glycosidase</keyword>
<dbReference type="Pfam" id="PF16499">
    <property type="entry name" value="Melibiase_2"/>
    <property type="match status" value="1"/>
</dbReference>
<dbReference type="InterPro" id="IPR013780">
    <property type="entry name" value="Glyco_hydro_b"/>
</dbReference>
<dbReference type="PROSITE" id="PS00512">
    <property type="entry name" value="ALPHA_GALACTOSIDASE"/>
    <property type="match status" value="1"/>
</dbReference>
<dbReference type="GO" id="GO:0016139">
    <property type="term" value="P:glycoside catabolic process"/>
    <property type="evidence" value="ECO:0007669"/>
    <property type="project" value="TreeGrafter"/>
</dbReference>
<keyword evidence="6" id="KW-1185">Reference proteome</keyword>
<dbReference type="SUPFAM" id="SSF51011">
    <property type="entry name" value="Glycosyl hydrolase domain"/>
    <property type="match status" value="1"/>
</dbReference>
<gene>
    <name evidence="5" type="ORF">HPB52_005821</name>
</gene>
<dbReference type="Gene3D" id="2.60.40.1180">
    <property type="entry name" value="Golgi alpha-mannosidase II"/>
    <property type="match status" value="1"/>
</dbReference>
<dbReference type="SUPFAM" id="SSF51445">
    <property type="entry name" value="(Trans)glycosidases"/>
    <property type="match status" value="1"/>
</dbReference>
<evidence type="ECO:0000256" key="3">
    <source>
        <dbReference type="ARBA" id="ARBA00023295"/>
    </source>
</evidence>
<dbReference type="InterPro" id="IPR002241">
    <property type="entry name" value="Glyco_hydro_27"/>
</dbReference>
<keyword evidence="2 4" id="KW-0378">Hydrolase</keyword>
<name>A0A9D4Q4Z1_RHISA</name>
<evidence type="ECO:0000313" key="6">
    <source>
        <dbReference type="Proteomes" id="UP000821837"/>
    </source>
</evidence>
<dbReference type="InterPro" id="IPR000111">
    <property type="entry name" value="Glyco_hydro_27/36_CS"/>
</dbReference>